<name>A0A5N0V3X1_9PSEU</name>
<organism evidence="2 3">
    <name type="scientific">Amycolatopsis acidicola</name>
    <dbReference type="NCBI Taxonomy" id="2596893"/>
    <lineage>
        <taxon>Bacteria</taxon>
        <taxon>Bacillati</taxon>
        <taxon>Actinomycetota</taxon>
        <taxon>Actinomycetes</taxon>
        <taxon>Pseudonocardiales</taxon>
        <taxon>Pseudonocardiaceae</taxon>
        <taxon>Amycolatopsis</taxon>
    </lineage>
</organism>
<comment type="caution">
    <text evidence="2">The sequence shown here is derived from an EMBL/GenBank/DDBJ whole genome shotgun (WGS) entry which is preliminary data.</text>
</comment>
<dbReference type="Gene3D" id="3.60.15.10">
    <property type="entry name" value="Ribonuclease Z/Hydroxyacylglutathione hydrolase-like"/>
    <property type="match status" value="1"/>
</dbReference>
<evidence type="ECO:0000313" key="3">
    <source>
        <dbReference type="Proteomes" id="UP000319769"/>
    </source>
</evidence>
<dbReference type="Proteomes" id="UP000319769">
    <property type="component" value="Unassembled WGS sequence"/>
</dbReference>
<keyword evidence="3" id="KW-1185">Reference proteome</keyword>
<dbReference type="Pfam" id="PF13483">
    <property type="entry name" value="Lactamase_B_3"/>
    <property type="match status" value="1"/>
</dbReference>
<dbReference type="GO" id="GO:0016787">
    <property type="term" value="F:hydrolase activity"/>
    <property type="evidence" value="ECO:0007669"/>
    <property type="project" value="UniProtKB-KW"/>
</dbReference>
<dbReference type="InterPro" id="IPR050114">
    <property type="entry name" value="UPF0173_UPF0282_UlaG_hydrolase"/>
</dbReference>
<accession>A0A5N0V3X1</accession>
<proteinExistence type="predicted"/>
<dbReference type="InterPro" id="IPR036866">
    <property type="entry name" value="RibonucZ/Hydroxyglut_hydro"/>
</dbReference>
<dbReference type="EMBL" id="VMNW02000018">
    <property type="protein sequence ID" value="KAA9161086.1"/>
    <property type="molecule type" value="Genomic_DNA"/>
</dbReference>
<protein>
    <submittedName>
        <fullName evidence="2">MBL fold metallo-hydrolase</fullName>
    </submittedName>
</protein>
<dbReference type="OrthoDB" id="3190691at2"/>
<dbReference type="PANTHER" id="PTHR43546">
    <property type="entry name" value="UPF0173 METAL-DEPENDENT HYDROLASE MJ1163-RELATED"/>
    <property type="match status" value="1"/>
</dbReference>
<dbReference type="PANTHER" id="PTHR43546:SF3">
    <property type="entry name" value="UPF0173 METAL-DEPENDENT HYDROLASE MJ1163"/>
    <property type="match status" value="1"/>
</dbReference>
<evidence type="ECO:0000259" key="1">
    <source>
        <dbReference type="SMART" id="SM00849"/>
    </source>
</evidence>
<evidence type="ECO:0000313" key="2">
    <source>
        <dbReference type="EMBL" id="KAA9161086.1"/>
    </source>
</evidence>
<dbReference type="AlphaFoldDB" id="A0A5N0V3X1"/>
<sequence>MRIVHYGHACVLLETDGERILLDPGAFSEGFEKERELSAVFITHQHFDHIDAERLPGLLKANPDAKLIVDPGTEETVAKLGLEFQVARPGDALEIGGTAVHAVGGQHAVIHQDIPVIPNVGFLFGHGAFYHPGDSFHVPEQKVDVLGLPTGAPWLKAGEAVDFLRAVSPRLAVPIHEAVLANPALHYGLFTNLAPEGTEVRVAARGEFEKVS</sequence>
<feature type="domain" description="Metallo-beta-lactamase" evidence="1">
    <location>
        <begin position="7"/>
        <end position="176"/>
    </location>
</feature>
<dbReference type="SUPFAM" id="SSF56281">
    <property type="entry name" value="Metallo-hydrolase/oxidoreductase"/>
    <property type="match status" value="1"/>
</dbReference>
<gene>
    <name evidence="2" type="ORF">FPZ12_015090</name>
</gene>
<reference evidence="2" key="1">
    <citation type="submission" date="2019-09" db="EMBL/GenBank/DDBJ databases">
        <authorList>
            <person name="Teo W.F.A."/>
            <person name="Duangmal K."/>
        </authorList>
    </citation>
    <scope>NUCLEOTIDE SEQUENCE [LARGE SCALE GENOMIC DNA]</scope>
    <source>
        <strain evidence="2">K81G1</strain>
    </source>
</reference>
<dbReference type="RefSeq" id="WP_144747128.1">
    <property type="nucleotide sequence ID" value="NZ_VMNW02000018.1"/>
</dbReference>
<dbReference type="InterPro" id="IPR001279">
    <property type="entry name" value="Metallo-B-lactamas"/>
</dbReference>
<dbReference type="SMART" id="SM00849">
    <property type="entry name" value="Lactamase_B"/>
    <property type="match status" value="1"/>
</dbReference>